<feature type="compositionally biased region" description="Polar residues" evidence="1">
    <location>
        <begin position="585"/>
        <end position="596"/>
    </location>
</feature>
<reference evidence="2" key="1">
    <citation type="journal article" date="2023" name="Mol. Phylogenet. Evol.">
        <title>Genome-scale phylogeny and comparative genomics of the fungal order Sordariales.</title>
        <authorList>
            <person name="Hensen N."/>
            <person name="Bonometti L."/>
            <person name="Westerberg I."/>
            <person name="Brannstrom I.O."/>
            <person name="Guillou S."/>
            <person name="Cros-Aarteil S."/>
            <person name="Calhoun S."/>
            <person name="Haridas S."/>
            <person name="Kuo A."/>
            <person name="Mondo S."/>
            <person name="Pangilinan J."/>
            <person name="Riley R."/>
            <person name="LaButti K."/>
            <person name="Andreopoulos B."/>
            <person name="Lipzen A."/>
            <person name="Chen C."/>
            <person name="Yan M."/>
            <person name="Daum C."/>
            <person name="Ng V."/>
            <person name="Clum A."/>
            <person name="Steindorff A."/>
            <person name="Ohm R.A."/>
            <person name="Martin F."/>
            <person name="Silar P."/>
            <person name="Natvig D.O."/>
            <person name="Lalanne C."/>
            <person name="Gautier V."/>
            <person name="Ament-Velasquez S.L."/>
            <person name="Kruys A."/>
            <person name="Hutchinson M.I."/>
            <person name="Powell A.J."/>
            <person name="Barry K."/>
            <person name="Miller A.N."/>
            <person name="Grigoriev I.V."/>
            <person name="Debuchy R."/>
            <person name="Gladieux P."/>
            <person name="Hiltunen Thoren M."/>
            <person name="Johannesson H."/>
        </authorList>
    </citation>
    <scope>NUCLEOTIDE SEQUENCE</scope>
    <source>
        <strain evidence="2">CBS 314.62</strain>
    </source>
</reference>
<dbReference type="AlphaFoldDB" id="A0AAE0X0R3"/>
<gene>
    <name evidence="2" type="ORF">B0T22DRAFT_484501</name>
</gene>
<name>A0AAE0X0R3_9PEZI</name>
<feature type="region of interest" description="Disordered" evidence="1">
    <location>
        <begin position="244"/>
        <end position="265"/>
    </location>
</feature>
<comment type="caution">
    <text evidence="2">The sequence shown here is derived from an EMBL/GenBank/DDBJ whole genome shotgun (WGS) entry which is preliminary data.</text>
</comment>
<feature type="compositionally biased region" description="Gly residues" evidence="1">
    <location>
        <begin position="694"/>
        <end position="707"/>
    </location>
</feature>
<evidence type="ECO:0000313" key="2">
    <source>
        <dbReference type="EMBL" id="KAK3682438.1"/>
    </source>
</evidence>
<feature type="region of interest" description="Disordered" evidence="1">
    <location>
        <begin position="310"/>
        <end position="362"/>
    </location>
</feature>
<feature type="compositionally biased region" description="Polar residues" evidence="1">
    <location>
        <begin position="545"/>
        <end position="556"/>
    </location>
</feature>
<dbReference type="PANTHER" id="PTHR42106">
    <property type="entry name" value="CHROMOSOME 10, WHOLE GENOME SHOTGUN SEQUENCE"/>
    <property type="match status" value="1"/>
</dbReference>
<feature type="compositionally biased region" description="Polar residues" evidence="1">
    <location>
        <begin position="683"/>
        <end position="692"/>
    </location>
</feature>
<feature type="compositionally biased region" description="Polar residues" evidence="1">
    <location>
        <begin position="244"/>
        <end position="253"/>
    </location>
</feature>
<feature type="region of interest" description="Disordered" evidence="1">
    <location>
        <begin position="448"/>
        <end position="478"/>
    </location>
</feature>
<feature type="compositionally biased region" description="Low complexity" evidence="1">
    <location>
        <begin position="601"/>
        <end position="618"/>
    </location>
</feature>
<feature type="compositionally biased region" description="Polar residues" evidence="1">
    <location>
        <begin position="190"/>
        <end position="205"/>
    </location>
</feature>
<feature type="region of interest" description="Disordered" evidence="1">
    <location>
        <begin position="528"/>
        <end position="710"/>
    </location>
</feature>
<evidence type="ECO:0000256" key="1">
    <source>
        <dbReference type="SAM" id="MobiDB-lite"/>
    </source>
</evidence>
<evidence type="ECO:0000313" key="3">
    <source>
        <dbReference type="Proteomes" id="UP001270362"/>
    </source>
</evidence>
<sequence length="726" mass="77308">MLDVDEDVDVDVDFEEVAVHDEHPQDGSSTSARASAAAAPATRDSTIRSPPLSRTRSLSDGGTTPILSPAPYIYQSARPESKDDIGIRDKESESERERERERGRDRDRDRDVVSSVPSTPVRAGFPLRGLSLQLPQRNAISPAHPSSSNVKPAPLSPKLDHSQSYASPTNILPRRSRGLDFSRAATSLHHSTLADQASPDSSPTIGSRAMNIPGRRNGDYGNTEQTSTSLWSIMGNQERMHISSSLGSNTHICSDTSSSSEDDDMMDEDMDEAYVTTPQPAKMGTPSMMHQGAPWIPGGGSPAVNSLLSFQQRQRQRKHQTNRKKMRANPLGFGFNSSTSANPMSRSPPGNMASKDSPHARRESISWAANQLHISGSESDETSNRYHDGVDSPSRPSVIRRPVTRRGNLLPKTKGFARIRAALAEESAPVEAEFRREAEVVKQVRESDVEIELRPPPSHSAATTALSSPNLAGQDNLDDVPEDAMMIDSAMGGPAAPSGLGLTGSFKRQALKNSKGKVFWELFSESSINTPPHLTPPPPSFGVTRGSTSASSQSFNLEDVNMDSPSASSTTTTSQQNPFVLPGGEQTTTSSSGNGTPQPPASHGSSGSGSGAVPPTAAEITRRINTKRRRDDDFDPVSFKRRAVSPGMSAHNSPVMQSPLQRDAPWGGGGSGAAGNLRPGSVGSDTAKPSSENGSGGGNRVSGGKGRVGFQVMVDTNDGITRLSIE</sequence>
<feature type="compositionally biased region" description="Polar residues" evidence="1">
    <location>
        <begin position="460"/>
        <end position="473"/>
    </location>
</feature>
<reference evidence="2" key="2">
    <citation type="submission" date="2023-06" db="EMBL/GenBank/DDBJ databases">
        <authorList>
            <consortium name="Lawrence Berkeley National Laboratory"/>
            <person name="Haridas S."/>
            <person name="Hensen N."/>
            <person name="Bonometti L."/>
            <person name="Westerberg I."/>
            <person name="Brannstrom I.O."/>
            <person name="Guillou S."/>
            <person name="Cros-Aarteil S."/>
            <person name="Calhoun S."/>
            <person name="Kuo A."/>
            <person name="Mondo S."/>
            <person name="Pangilinan J."/>
            <person name="Riley R."/>
            <person name="Labutti K."/>
            <person name="Andreopoulos B."/>
            <person name="Lipzen A."/>
            <person name="Chen C."/>
            <person name="Yanf M."/>
            <person name="Daum C."/>
            <person name="Ng V."/>
            <person name="Clum A."/>
            <person name="Steindorff A."/>
            <person name="Ohm R."/>
            <person name="Martin F."/>
            <person name="Silar P."/>
            <person name="Natvig D."/>
            <person name="Lalanne C."/>
            <person name="Gautier V."/>
            <person name="Ament-Velasquez S.L."/>
            <person name="Kruys A."/>
            <person name="Hutchinson M.I."/>
            <person name="Powell A.J."/>
            <person name="Barry K."/>
            <person name="Miller A.N."/>
            <person name="Grigoriev I.V."/>
            <person name="Debuchy R."/>
            <person name="Gladieux P."/>
            <person name="Thoren M.H."/>
            <person name="Johannesson H."/>
        </authorList>
    </citation>
    <scope>NUCLEOTIDE SEQUENCE</scope>
    <source>
        <strain evidence="2">CBS 314.62</strain>
    </source>
</reference>
<feature type="region of interest" description="Disordered" evidence="1">
    <location>
        <begin position="1"/>
        <end position="176"/>
    </location>
</feature>
<feature type="compositionally biased region" description="Polar residues" evidence="1">
    <location>
        <begin position="650"/>
        <end position="660"/>
    </location>
</feature>
<dbReference type="Proteomes" id="UP001270362">
    <property type="component" value="Unassembled WGS sequence"/>
</dbReference>
<dbReference type="PANTHER" id="PTHR42106:SF1">
    <property type="match status" value="1"/>
</dbReference>
<feature type="compositionally biased region" description="Low complexity" evidence="1">
    <location>
        <begin position="564"/>
        <end position="574"/>
    </location>
</feature>
<accession>A0AAE0X0R3</accession>
<feature type="region of interest" description="Disordered" evidence="1">
    <location>
        <begin position="190"/>
        <end position="225"/>
    </location>
</feature>
<keyword evidence="3" id="KW-1185">Reference proteome</keyword>
<feature type="region of interest" description="Disordered" evidence="1">
    <location>
        <begin position="375"/>
        <end position="409"/>
    </location>
</feature>
<feature type="compositionally biased region" description="Acidic residues" evidence="1">
    <location>
        <begin position="1"/>
        <end position="16"/>
    </location>
</feature>
<feature type="compositionally biased region" description="Basic residues" evidence="1">
    <location>
        <begin position="314"/>
        <end position="327"/>
    </location>
</feature>
<feature type="compositionally biased region" description="Low complexity" evidence="1">
    <location>
        <begin position="28"/>
        <end position="59"/>
    </location>
</feature>
<feature type="compositionally biased region" description="Polar residues" evidence="1">
    <location>
        <begin position="335"/>
        <end position="345"/>
    </location>
</feature>
<feature type="compositionally biased region" description="Basic and acidic residues" evidence="1">
    <location>
        <begin position="79"/>
        <end position="112"/>
    </location>
</feature>
<organism evidence="2 3">
    <name type="scientific">Podospora appendiculata</name>
    <dbReference type="NCBI Taxonomy" id="314037"/>
    <lineage>
        <taxon>Eukaryota</taxon>
        <taxon>Fungi</taxon>
        <taxon>Dikarya</taxon>
        <taxon>Ascomycota</taxon>
        <taxon>Pezizomycotina</taxon>
        <taxon>Sordariomycetes</taxon>
        <taxon>Sordariomycetidae</taxon>
        <taxon>Sordariales</taxon>
        <taxon>Podosporaceae</taxon>
        <taxon>Podospora</taxon>
    </lineage>
</organism>
<protein>
    <submittedName>
        <fullName evidence="2">Uncharacterized protein</fullName>
    </submittedName>
</protein>
<proteinExistence type="predicted"/>
<feature type="compositionally biased region" description="Polar residues" evidence="1">
    <location>
        <begin position="133"/>
        <end position="150"/>
    </location>
</feature>
<dbReference type="EMBL" id="JAULSO010000005">
    <property type="protein sequence ID" value="KAK3682438.1"/>
    <property type="molecule type" value="Genomic_DNA"/>
</dbReference>